<feature type="compositionally biased region" description="Pro residues" evidence="6">
    <location>
        <begin position="1"/>
        <end position="12"/>
    </location>
</feature>
<comment type="caution">
    <text evidence="8">The sequence shown here is derived from an EMBL/GenBank/DDBJ whole genome shotgun (WGS) entry which is preliminary data.</text>
</comment>
<feature type="domain" description="Bacterial surface antigen (D15)" evidence="7">
    <location>
        <begin position="181"/>
        <end position="488"/>
    </location>
</feature>
<evidence type="ECO:0000256" key="4">
    <source>
        <dbReference type="ARBA" id="ARBA00022692"/>
    </source>
</evidence>
<dbReference type="PANTHER" id="PTHR12815:SF18">
    <property type="entry name" value="SORTING AND ASSEMBLY MACHINERY COMPONENT 50 HOMOLOG"/>
    <property type="match status" value="1"/>
</dbReference>
<dbReference type="GO" id="GO:0005741">
    <property type="term" value="C:mitochondrial outer membrane"/>
    <property type="evidence" value="ECO:0007669"/>
    <property type="project" value="UniProtKB-SubCell"/>
</dbReference>
<dbReference type="Pfam" id="PF01103">
    <property type="entry name" value="Omp85"/>
    <property type="match status" value="1"/>
</dbReference>
<evidence type="ECO:0000256" key="2">
    <source>
        <dbReference type="ARBA" id="ARBA00010913"/>
    </source>
</evidence>
<keyword evidence="3" id="KW-1134">Transmembrane beta strand</keyword>
<dbReference type="InterPro" id="IPR039910">
    <property type="entry name" value="D15-like"/>
</dbReference>
<evidence type="ECO:0000256" key="6">
    <source>
        <dbReference type="SAM" id="MobiDB-lite"/>
    </source>
</evidence>
<evidence type="ECO:0000259" key="7">
    <source>
        <dbReference type="Pfam" id="PF01103"/>
    </source>
</evidence>
<dbReference type="GO" id="GO:0045040">
    <property type="term" value="P:protein insertion into mitochondrial outer membrane"/>
    <property type="evidence" value="ECO:0007669"/>
    <property type="project" value="TreeGrafter"/>
</dbReference>
<reference evidence="8" key="1">
    <citation type="submission" date="2023-03" db="EMBL/GenBank/DDBJ databases">
        <title>Massive genome expansion in bonnet fungi (Mycena s.s.) driven by repeated elements and novel gene families across ecological guilds.</title>
        <authorList>
            <consortium name="Lawrence Berkeley National Laboratory"/>
            <person name="Harder C.B."/>
            <person name="Miyauchi S."/>
            <person name="Viragh M."/>
            <person name="Kuo A."/>
            <person name="Thoen E."/>
            <person name="Andreopoulos B."/>
            <person name="Lu D."/>
            <person name="Skrede I."/>
            <person name="Drula E."/>
            <person name="Henrissat B."/>
            <person name="Morin E."/>
            <person name="Kohler A."/>
            <person name="Barry K."/>
            <person name="LaButti K."/>
            <person name="Morin E."/>
            <person name="Salamov A."/>
            <person name="Lipzen A."/>
            <person name="Mereny Z."/>
            <person name="Hegedus B."/>
            <person name="Baldrian P."/>
            <person name="Stursova M."/>
            <person name="Weitz H."/>
            <person name="Taylor A."/>
            <person name="Grigoriev I.V."/>
            <person name="Nagy L.G."/>
            <person name="Martin F."/>
            <person name="Kauserud H."/>
        </authorList>
    </citation>
    <scope>NUCLEOTIDE SEQUENCE</scope>
    <source>
        <strain evidence="8">CBHHK173m</strain>
    </source>
</reference>
<comment type="subcellular location">
    <subcellularLocation>
        <location evidence="1">Mitochondrion outer membrane</location>
        <topology evidence="1">Multi-pass membrane protein</topology>
    </subcellularLocation>
</comment>
<keyword evidence="4" id="KW-0812">Transmembrane</keyword>
<dbReference type="Proteomes" id="UP001222325">
    <property type="component" value="Unassembled WGS sequence"/>
</dbReference>
<evidence type="ECO:0000313" key="8">
    <source>
        <dbReference type="EMBL" id="KAJ7089333.1"/>
    </source>
</evidence>
<organism evidence="8 9">
    <name type="scientific">Mycena belliarum</name>
    <dbReference type="NCBI Taxonomy" id="1033014"/>
    <lineage>
        <taxon>Eukaryota</taxon>
        <taxon>Fungi</taxon>
        <taxon>Dikarya</taxon>
        <taxon>Basidiomycota</taxon>
        <taxon>Agaricomycotina</taxon>
        <taxon>Agaricomycetes</taxon>
        <taxon>Agaricomycetidae</taxon>
        <taxon>Agaricales</taxon>
        <taxon>Marasmiineae</taxon>
        <taxon>Mycenaceae</taxon>
        <taxon>Mycena</taxon>
    </lineage>
</organism>
<proteinExistence type="inferred from homology"/>
<sequence>MDEETPPPPKLRPPLQNSRNIRDFEPDERDLQKIRDWQKKRVEQQLQGQYTSAVQNLADVIEFNRDTPLRISDVHVDTEGERHTRPAFLYSLIEPLIPPPGTPSTLNTTLHTVRSIADVLHRTGIFERVDVELVRARAPLAGLRDVDLAVTLKEKNRFTAKSSTEVGNNEGTASLVANMRNAFGGAETMTADISLGTTTRRAFNVLFTAPLTSSVRTFGELHLFGTERDHSTFASCTEGLRGARALVRSGTMTSGLHELAYEAAVRNIGSLLPEASLSMREAAGQSVKSALSHTFTLDTRGPERLGGVYLKTLHEFAGLGGSASFLKSETHAQVARAVGPPGVSVSLGLRSGLLWGLGGRPTLFPDRFQLGGPANVRAFRPNGLGPRDGADAVGGDVYWAAGLSVMTPLPKKLDFGGKTHAWINAGRLDSLSAESLSTLVTRPSVSAGVGLSYAFGPVRLELNFGVPLLASKGDGARRGVQLCVGAEFL</sequence>
<evidence type="ECO:0000256" key="3">
    <source>
        <dbReference type="ARBA" id="ARBA00022452"/>
    </source>
</evidence>
<accession>A0AAD6U921</accession>
<dbReference type="Gene3D" id="2.40.160.50">
    <property type="entry name" value="membrane protein fhac: a member of the omp85/tpsb transporter family"/>
    <property type="match status" value="1"/>
</dbReference>
<keyword evidence="5" id="KW-0472">Membrane</keyword>
<dbReference type="InterPro" id="IPR000184">
    <property type="entry name" value="Bac_surfAg_D15"/>
</dbReference>
<keyword evidence="9" id="KW-1185">Reference proteome</keyword>
<comment type="similarity">
    <text evidence="2">Belongs to the SAM50/omp85 family.</text>
</comment>
<evidence type="ECO:0000256" key="5">
    <source>
        <dbReference type="ARBA" id="ARBA00023136"/>
    </source>
</evidence>
<evidence type="ECO:0000256" key="1">
    <source>
        <dbReference type="ARBA" id="ARBA00004374"/>
    </source>
</evidence>
<dbReference type="PANTHER" id="PTHR12815">
    <property type="entry name" value="SORTING AND ASSEMBLY MACHINERY SAMM50 PROTEIN FAMILY MEMBER"/>
    <property type="match status" value="1"/>
</dbReference>
<protein>
    <submittedName>
        <fullName evidence="8">Surface antigen-domain-containing protein</fullName>
    </submittedName>
</protein>
<name>A0AAD6U921_9AGAR</name>
<feature type="region of interest" description="Disordered" evidence="6">
    <location>
        <begin position="1"/>
        <end position="28"/>
    </location>
</feature>
<evidence type="ECO:0000313" key="9">
    <source>
        <dbReference type="Proteomes" id="UP001222325"/>
    </source>
</evidence>
<dbReference type="EMBL" id="JARJCN010000024">
    <property type="protein sequence ID" value="KAJ7089333.1"/>
    <property type="molecule type" value="Genomic_DNA"/>
</dbReference>
<dbReference type="AlphaFoldDB" id="A0AAD6U921"/>
<gene>
    <name evidence="8" type="ORF">B0H15DRAFT_922767</name>
</gene>